<dbReference type="PANTHER" id="PTHR30458:SF0">
    <property type="entry name" value="1,2-PHENYLACETYL-COA EPOXIDASE, SUBUNIT C"/>
    <property type="match status" value="1"/>
</dbReference>
<protein>
    <submittedName>
        <fullName evidence="1">Phenylacetate-CoA oxygenase, PaaI subunit</fullName>
    </submittedName>
</protein>
<dbReference type="PANTHER" id="PTHR30458">
    <property type="entry name" value="PHENYLACETIC ACID DEGRADATION PROTEIN PAA"/>
    <property type="match status" value="1"/>
</dbReference>
<dbReference type="AlphaFoldDB" id="B8KT79"/>
<accession>B8KT79</accession>
<dbReference type="Pfam" id="PF05138">
    <property type="entry name" value="PaaA_PaaC"/>
    <property type="match status" value="1"/>
</dbReference>
<evidence type="ECO:0000313" key="2">
    <source>
        <dbReference type="Proteomes" id="UP000004699"/>
    </source>
</evidence>
<dbReference type="InterPro" id="IPR009078">
    <property type="entry name" value="Ferritin-like_SF"/>
</dbReference>
<dbReference type="OrthoDB" id="9789947at2"/>
<dbReference type="InterPro" id="IPR011882">
    <property type="entry name" value="PaaC"/>
</dbReference>
<reference evidence="2" key="1">
    <citation type="journal article" date="2013" name="BMC Microbiol.">
        <title>Taxonomy and evolution of bacteriochlorophyll a-containing members of the OM60/NOR5 clade of marine gammaproteobacteria: description of Luminiphilus syltensis gen. nov., sp. nov., reclassification of Haliea rubra as Pseudohaliea rubra gen. nov., comb. nov., and emendation of Chromatocurvus halotolerans.</title>
        <authorList>
            <person name="Spring S."/>
            <person name="Riedel T."/>
            <person name="Sproer C."/>
            <person name="Yan S."/>
            <person name="Harder J."/>
            <person name="Fuchs B.M."/>
        </authorList>
    </citation>
    <scope>NUCLEOTIDE SEQUENCE [LARGE SCALE GENOMIC DNA]</scope>
    <source>
        <strain evidence="2">NOR51-B</strain>
    </source>
</reference>
<dbReference type="GO" id="GO:0005829">
    <property type="term" value="C:cytosol"/>
    <property type="evidence" value="ECO:0007669"/>
    <property type="project" value="TreeGrafter"/>
</dbReference>
<dbReference type="InterPro" id="IPR007814">
    <property type="entry name" value="PaaA_PaaC"/>
</dbReference>
<dbReference type="STRING" id="565045.NOR51B_694"/>
<dbReference type="HOGENOM" id="CLU_070585_0_0_6"/>
<sequence>MTDSALIAKFAVRQGDDALVLGHRLSEWTSRSPFLEEDLALTNVALDFVGRARMFYQYAATLTGGDANEDTFAYTRDAREFSNLLICELPRGDFAFTICRQYLYDAFALPFMQALMKSSDQQLAAIAAKAEKETKYHVRRDTDWMLRLGDGTEESQGRMQKALDDLWGYTGELFDVDDVDRALIAEGIVPDVSLLRDQWLETVSDTIARANLELPQADWKAAGGRDGIHTESLGFLLAELQSVQRAYPGLKW</sequence>
<dbReference type="PIRSF" id="PIRSF037834">
    <property type="entry name" value="PA_CoA_Oase3"/>
    <property type="match status" value="1"/>
</dbReference>
<gene>
    <name evidence="1" type="primary">paaI</name>
    <name evidence="1" type="ORF">NOR51B_694</name>
</gene>
<dbReference type="Gene3D" id="1.20.1260.10">
    <property type="match status" value="1"/>
</dbReference>
<name>B8KT79_9GAMM</name>
<keyword evidence="2" id="KW-1185">Reference proteome</keyword>
<dbReference type="RefSeq" id="WP_009019503.1">
    <property type="nucleotide sequence ID" value="NZ_DS999411.1"/>
</dbReference>
<dbReference type="InterPro" id="IPR012347">
    <property type="entry name" value="Ferritin-like"/>
</dbReference>
<dbReference type="SUPFAM" id="SSF47240">
    <property type="entry name" value="Ferritin-like"/>
    <property type="match status" value="1"/>
</dbReference>
<dbReference type="GO" id="GO:0010124">
    <property type="term" value="P:phenylacetate catabolic process"/>
    <property type="evidence" value="ECO:0007669"/>
    <property type="project" value="InterPro"/>
</dbReference>
<dbReference type="Proteomes" id="UP000004699">
    <property type="component" value="Unassembled WGS sequence"/>
</dbReference>
<dbReference type="eggNOG" id="COG3396">
    <property type="taxonomic scope" value="Bacteria"/>
</dbReference>
<dbReference type="EMBL" id="DS999411">
    <property type="protein sequence ID" value="EED34755.1"/>
    <property type="molecule type" value="Genomic_DNA"/>
</dbReference>
<evidence type="ECO:0000313" key="1">
    <source>
        <dbReference type="EMBL" id="EED34755.1"/>
    </source>
</evidence>
<organism evidence="1 2">
    <name type="scientific">Luminiphilus syltensis NOR5-1B</name>
    <dbReference type="NCBI Taxonomy" id="565045"/>
    <lineage>
        <taxon>Bacteria</taxon>
        <taxon>Pseudomonadati</taxon>
        <taxon>Pseudomonadota</taxon>
        <taxon>Gammaproteobacteria</taxon>
        <taxon>Cellvibrionales</taxon>
        <taxon>Halieaceae</taxon>
        <taxon>Luminiphilus</taxon>
    </lineage>
</organism>
<dbReference type="FunFam" id="1.20.1260.10:FF:000012">
    <property type="entry name" value="1,2-phenylacetyl-CoA epoxidase, subunit C"/>
    <property type="match status" value="1"/>
</dbReference>
<dbReference type="InterPro" id="IPR052703">
    <property type="entry name" value="Aromatic_CoA_ox/epox"/>
</dbReference>
<dbReference type="NCBIfam" id="TIGR02158">
    <property type="entry name" value="PA_CoA_Oxy3"/>
    <property type="match status" value="1"/>
</dbReference>
<proteinExistence type="predicted"/>